<evidence type="ECO:0000256" key="2">
    <source>
        <dbReference type="ARBA" id="ARBA00022741"/>
    </source>
</evidence>
<dbReference type="InterPro" id="IPR027417">
    <property type="entry name" value="P-loop_NTPase"/>
</dbReference>
<organism evidence="10 11">
    <name type="scientific">Ditylenchus dipsaci</name>
    <dbReference type="NCBI Taxonomy" id="166011"/>
    <lineage>
        <taxon>Eukaryota</taxon>
        <taxon>Metazoa</taxon>
        <taxon>Ecdysozoa</taxon>
        <taxon>Nematoda</taxon>
        <taxon>Chromadorea</taxon>
        <taxon>Rhabditida</taxon>
        <taxon>Tylenchina</taxon>
        <taxon>Tylenchomorpha</taxon>
        <taxon>Sphaerularioidea</taxon>
        <taxon>Anguinidae</taxon>
        <taxon>Anguininae</taxon>
        <taxon>Ditylenchus</taxon>
    </lineage>
</organism>
<dbReference type="CDD" id="cd18794">
    <property type="entry name" value="SF2_C_RecQ"/>
    <property type="match status" value="1"/>
</dbReference>
<name>A0A915EG29_9BILA</name>
<dbReference type="GO" id="GO:0005524">
    <property type="term" value="F:ATP binding"/>
    <property type="evidence" value="ECO:0007669"/>
    <property type="project" value="UniProtKB-KW"/>
</dbReference>
<dbReference type="SMART" id="SM00490">
    <property type="entry name" value="HELICc"/>
    <property type="match status" value="1"/>
</dbReference>
<dbReference type="Gene3D" id="3.40.50.300">
    <property type="entry name" value="P-loop containing nucleotide triphosphate hydrolases"/>
    <property type="match status" value="2"/>
</dbReference>
<reference evidence="11" key="1">
    <citation type="submission" date="2022-11" db="UniProtKB">
        <authorList>
            <consortium name="WormBaseParasite"/>
        </authorList>
    </citation>
    <scope>IDENTIFICATION</scope>
</reference>
<proteinExistence type="inferred from homology"/>
<dbReference type="FunFam" id="3.40.50.300:FF:001389">
    <property type="entry name" value="ATP-dependent DNA helicase RecQ"/>
    <property type="match status" value="1"/>
</dbReference>
<dbReference type="NCBIfam" id="TIGR00614">
    <property type="entry name" value="recQ_fam"/>
    <property type="match status" value="1"/>
</dbReference>
<dbReference type="GO" id="GO:0016787">
    <property type="term" value="F:hydrolase activity"/>
    <property type="evidence" value="ECO:0007669"/>
    <property type="project" value="UniProtKB-KW"/>
</dbReference>
<dbReference type="GO" id="GO:0005634">
    <property type="term" value="C:nucleus"/>
    <property type="evidence" value="ECO:0007669"/>
    <property type="project" value="TreeGrafter"/>
</dbReference>
<dbReference type="GO" id="GO:0005737">
    <property type="term" value="C:cytoplasm"/>
    <property type="evidence" value="ECO:0007669"/>
    <property type="project" value="TreeGrafter"/>
</dbReference>
<dbReference type="InterPro" id="IPR014001">
    <property type="entry name" value="Helicase_ATP-bd"/>
</dbReference>
<evidence type="ECO:0000259" key="9">
    <source>
        <dbReference type="PROSITE" id="PS51194"/>
    </source>
</evidence>
<evidence type="ECO:0000256" key="7">
    <source>
        <dbReference type="ARBA" id="ARBA00034808"/>
    </source>
</evidence>
<evidence type="ECO:0000256" key="3">
    <source>
        <dbReference type="ARBA" id="ARBA00022801"/>
    </source>
</evidence>
<dbReference type="AlphaFoldDB" id="A0A915EG29"/>
<evidence type="ECO:0000313" key="10">
    <source>
        <dbReference type="Proteomes" id="UP000887574"/>
    </source>
</evidence>
<dbReference type="Proteomes" id="UP000887574">
    <property type="component" value="Unplaced"/>
</dbReference>
<accession>A0A915EG29</accession>
<evidence type="ECO:0000256" key="4">
    <source>
        <dbReference type="ARBA" id="ARBA00022806"/>
    </source>
</evidence>
<evidence type="ECO:0000256" key="1">
    <source>
        <dbReference type="ARBA" id="ARBA00005446"/>
    </source>
</evidence>
<keyword evidence="5" id="KW-0067">ATP-binding</keyword>
<dbReference type="Pfam" id="PF00270">
    <property type="entry name" value="DEAD"/>
    <property type="match status" value="1"/>
</dbReference>
<dbReference type="GO" id="GO:0003676">
    <property type="term" value="F:nucleic acid binding"/>
    <property type="evidence" value="ECO:0007669"/>
    <property type="project" value="InterPro"/>
</dbReference>
<protein>
    <recommendedName>
        <fullName evidence="7">DNA 3'-5' helicase</fullName>
        <ecNumber evidence="7">5.6.2.4</ecNumber>
    </recommendedName>
</protein>
<feature type="domain" description="Helicase C-terminal" evidence="9">
    <location>
        <begin position="365"/>
        <end position="511"/>
    </location>
</feature>
<dbReference type="PROSITE" id="PS51192">
    <property type="entry name" value="HELICASE_ATP_BIND_1"/>
    <property type="match status" value="1"/>
</dbReference>
<sequence>MSTKTVKIPKRPTIISVDRGGLRNFGFLPAVKPASDSIDCRDVRRPRPTVFEADDVITIEDEPGPSNRNVVTNAKPSMQKSNKIAQNFKKPLSEETCRVNVSMDQINTSSESCKPRANQKRDEILSSVFHHKGFRTKIQKDAVNCILRKKSDVFVSFPTGAGKSLCYQLPAVFFPGITIVFSPLLSLIQDQMIALLEKKITCASLNSTIDKAQRKLLLEELAKDAPNLKLLFLTPETAALEYMRNIIRRLHDKNMINFIVVDEAHCVSQWGHEFRPTYLKLSEIRDVAPKAKWITLTATANSKVEEDLIDRLQLQKVQRFRMSTYRSNLYYDVIIRESIEGDSEEHMATFIRKILFKKAALDSADLTAGLNVKTWHGSGIVYCRSRDACDAMAQILTEKGIPAAPYHARMSDKARDEVQRKWMQDEIPVIAATIAFGMGVDKASVRFVVHWAMPQNLASYYQESGRAGRDGKRSYCRIYHSREDHRTLNFSLKWPSLTLNLRSAQMKSRRK</sequence>
<evidence type="ECO:0000313" key="11">
    <source>
        <dbReference type="WBParaSite" id="jg551.2"/>
    </source>
</evidence>
<keyword evidence="10" id="KW-1185">Reference proteome</keyword>
<evidence type="ECO:0000256" key="6">
    <source>
        <dbReference type="ARBA" id="ARBA00034617"/>
    </source>
</evidence>
<dbReference type="PANTHER" id="PTHR13710">
    <property type="entry name" value="DNA HELICASE RECQ FAMILY MEMBER"/>
    <property type="match status" value="1"/>
</dbReference>
<evidence type="ECO:0000259" key="8">
    <source>
        <dbReference type="PROSITE" id="PS51192"/>
    </source>
</evidence>
<keyword evidence="4" id="KW-0347">Helicase</keyword>
<evidence type="ECO:0000256" key="5">
    <source>
        <dbReference type="ARBA" id="ARBA00022840"/>
    </source>
</evidence>
<feature type="domain" description="Helicase ATP-binding" evidence="8">
    <location>
        <begin position="144"/>
        <end position="318"/>
    </location>
</feature>
<comment type="catalytic activity">
    <reaction evidence="6">
        <text>Couples ATP hydrolysis with the unwinding of duplex DNA by translocating in the 3'-5' direction.</text>
        <dbReference type="EC" id="5.6.2.4"/>
    </reaction>
</comment>
<dbReference type="GO" id="GO:0005694">
    <property type="term" value="C:chromosome"/>
    <property type="evidence" value="ECO:0007669"/>
    <property type="project" value="TreeGrafter"/>
</dbReference>
<dbReference type="SUPFAM" id="SSF52540">
    <property type="entry name" value="P-loop containing nucleoside triphosphate hydrolases"/>
    <property type="match status" value="1"/>
</dbReference>
<dbReference type="InterPro" id="IPR004589">
    <property type="entry name" value="DNA_helicase_ATP-dep_RecQ"/>
</dbReference>
<dbReference type="CDD" id="cd17920">
    <property type="entry name" value="DEXHc_RecQ"/>
    <property type="match status" value="1"/>
</dbReference>
<dbReference type="GO" id="GO:0043138">
    <property type="term" value="F:3'-5' DNA helicase activity"/>
    <property type="evidence" value="ECO:0007669"/>
    <property type="project" value="UniProtKB-EC"/>
</dbReference>
<keyword evidence="3" id="KW-0378">Hydrolase</keyword>
<dbReference type="Pfam" id="PF00271">
    <property type="entry name" value="Helicase_C"/>
    <property type="match status" value="1"/>
</dbReference>
<dbReference type="GO" id="GO:0009378">
    <property type="term" value="F:four-way junction helicase activity"/>
    <property type="evidence" value="ECO:0007669"/>
    <property type="project" value="TreeGrafter"/>
</dbReference>
<dbReference type="InterPro" id="IPR011545">
    <property type="entry name" value="DEAD/DEAH_box_helicase_dom"/>
</dbReference>
<comment type="similarity">
    <text evidence="1">Belongs to the helicase family. RecQ subfamily.</text>
</comment>
<dbReference type="WBParaSite" id="jg551.2">
    <property type="protein sequence ID" value="jg551.2"/>
    <property type="gene ID" value="jg551"/>
</dbReference>
<dbReference type="PROSITE" id="PS51194">
    <property type="entry name" value="HELICASE_CTER"/>
    <property type="match status" value="1"/>
</dbReference>
<dbReference type="SMART" id="SM00487">
    <property type="entry name" value="DEXDc"/>
    <property type="match status" value="1"/>
</dbReference>
<dbReference type="PANTHER" id="PTHR13710:SF152">
    <property type="entry name" value="ATP-DEPENDENT DNA HELICASE Q5"/>
    <property type="match status" value="1"/>
</dbReference>
<keyword evidence="2" id="KW-0547">Nucleotide-binding</keyword>
<dbReference type="GO" id="GO:0000724">
    <property type="term" value="P:double-strand break repair via homologous recombination"/>
    <property type="evidence" value="ECO:0007669"/>
    <property type="project" value="TreeGrafter"/>
</dbReference>
<dbReference type="InterPro" id="IPR001650">
    <property type="entry name" value="Helicase_C-like"/>
</dbReference>
<dbReference type="EC" id="5.6.2.4" evidence="7"/>